<dbReference type="GO" id="GO:0016020">
    <property type="term" value="C:membrane"/>
    <property type="evidence" value="ECO:0007669"/>
    <property type="project" value="UniProtKB-SubCell"/>
</dbReference>
<evidence type="ECO:0000313" key="8">
    <source>
        <dbReference type="EMBL" id="CRK28639.1"/>
    </source>
</evidence>
<evidence type="ECO:0000259" key="7">
    <source>
        <dbReference type="PROSITE" id="PS00498"/>
    </source>
</evidence>
<dbReference type="Pfam" id="PF00135">
    <property type="entry name" value="COesterase"/>
    <property type="match status" value="1"/>
</dbReference>
<dbReference type="PROSITE" id="PS00122">
    <property type="entry name" value="CARBOXYLESTERASE_B_1"/>
    <property type="match status" value="1"/>
</dbReference>
<evidence type="ECO:0000256" key="3">
    <source>
        <dbReference type="ARBA" id="ARBA00022692"/>
    </source>
</evidence>
<gene>
    <name evidence="8" type="ORF">BN1708_015287</name>
</gene>
<dbReference type="PANTHER" id="PTHR11559">
    <property type="entry name" value="CARBOXYLESTERASE"/>
    <property type="match status" value="1"/>
</dbReference>
<dbReference type="InterPro" id="IPR050309">
    <property type="entry name" value="Type-B_Carboxylest/Lipase"/>
</dbReference>
<evidence type="ECO:0000313" key="9">
    <source>
        <dbReference type="Proteomes" id="UP000044602"/>
    </source>
</evidence>
<dbReference type="STRING" id="100787.A0A0G4M2Y8"/>
<feature type="domain" description="Tyrosinase copper-binding" evidence="7">
    <location>
        <begin position="267"/>
        <end position="278"/>
    </location>
</feature>
<evidence type="ECO:0000256" key="1">
    <source>
        <dbReference type="ARBA" id="ARBA00004141"/>
    </source>
</evidence>
<evidence type="ECO:0000256" key="6">
    <source>
        <dbReference type="ARBA" id="ARBA00023136"/>
    </source>
</evidence>
<comment type="subcellular location">
    <subcellularLocation>
        <location evidence="1">Membrane</location>
        <topology evidence="1">Multi-pass membrane protein</topology>
    </subcellularLocation>
</comment>
<keyword evidence="6" id="KW-0472">Membrane</keyword>
<dbReference type="AlphaFoldDB" id="A0A0G4M2Y8"/>
<dbReference type="InterPro" id="IPR002018">
    <property type="entry name" value="CarbesteraseB"/>
</dbReference>
<keyword evidence="3" id="KW-0812">Transmembrane</keyword>
<evidence type="ECO:0000256" key="2">
    <source>
        <dbReference type="ARBA" id="ARBA00005964"/>
    </source>
</evidence>
<dbReference type="Gene3D" id="3.40.50.1820">
    <property type="entry name" value="alpha/beta hydrolase"/>
    <property type="match status" value="1"/>
</dbReference>
<keyword evidence="4" id="KW-0378">Hydrolase</keyword>
<dbReference type="Pfam" id="PF00264">
    <property type="entry name" value="Tyrosinase"/>
    <property type="match status" value="1"/>
</dbReference>
<dbReference type="ESTHER" id="verdv-g2xjs7">
    <property type="family name" value="Fungal_carboxylesterase_lipase"/>
</dbReference>
<dbReference type="GO" id="GO:0046873">
    <property type="term" value="F:metal ion transmembrane transporter activity"/>
    <property type="evidence" value="ECO:0007669"/>
    <property type="project" value="InterPro"/>
</dbReference>
<dbReference type="InterPro" id="IPR002227">
    <property type="entry name" value="Tyrosinase_Cu-bd"/>
</dbReference>
<sequence>MINSHLETQADPILIPTHQNLTACSCALLSQGAGTRLRLAEQAIAPSKVDSSAVPGARTRYDDFVAIHINQTLSIHGTGNIVTWHRYFLHSYETALRDECGYEGYQPYWKWFKYRDNPTENTLVDGSEYSIGGDGEFWEHNGSTAGMGSVKIPPGNGGGCVTNGPLANMTINIGPVRPGMSGVKANPEGQFAYNPGCLRRDLSSYTLIKWMTATDLINITLGDASHTILSFQTELQGRFSDGFLGMHAAGYAAVGGEANDPFSSPNDPSFFLHHAMVDCLYWILQVLHTLQADQVAGTITILDNPPSRNAVKEDTISMGVLAKDVTIGHLINTLIGRPLCYVQGSSHDTNLNMRGQLTALLVLEFEFTFHSVFISLILSTTNNLITLTVIFACHQFFQGLDLGSRLAIAQWPPHGRWWPYLLAVIFGISSPLAVAVGLMAKPESPEIQLIMTGPLNWHKLQAAPRSCLRNPVTLEGYGTFGGTTIGLSYSAQKLPVTVDAWLGIDFATQPVGAARFSPATWPEPFEGVKLATRYGKACIQQATASLPIEVQDEACLNFNVYRTPGVPLDQKLPVLVWIHGGAFVIGSYKSFDGAAFAASSKEPIVVVSFHYRLNSLGFLPSQLFHDEGLSNLGIRDQRLLLEFVQKHIGAFGGDAEAVTLGGRSAGAHSVGIHYFHNYGDDEGSKPLFARAIHQSGSVTSRAFPNVTYPLYQQQYAEYTSFLGCDTAEDDSSALACLRAADIDDIRNVSTSIFLKHNAAVTWPWQPVQGGPLFEKPGSQSGHDGTFFHVPTITSTVTDEGKAYLPGNLETNDEFLGYLHNGSPALDENDLNLLEVLYPDPATIEDSPFANSPNSTQYDRLAAAWSDYAYLCPSQETAYRVASAGVSVWKVRFNTNNRFPAWQGIPHTADTRYTWDEKTTQYPEISHVYHAYLASFVTAGDPNVHRFKDSPEWPTYKPNGYGLEVAPAKQLVVQPVEGGTQVEDDDIRREACLFWRDPERAGRLNK</sequence>
<dbReference type="Proteomes" id="UP000044602">
    <property type="component" value="Unassembled WGS sequence"/>
</dbReference>
<keyword evidence="5" id="KW-1133">Transmembrane helix</keyword>
<proteinExistence type="inferred from homology"/>
<dbReference type="SUPFAM" id="SSF48056">
    <property type="entry name" value="Di-copper centre-containing domain"/>
    <property type="match status" value="1"/>
</dbReference>
<comment type="similarity">
    <text evidence="2">Belongs to the type-B carboxylesterase/lipase family.</text>
</comment>
<dbReference type="EMBL" id="CVQH01020807">
    <property type="protein sequence ID" value="CRK28639.1"/>
    <property type="molecule type" value="Genomic_DNA"/>
</dbReference>
<dbReference type="PRINTS" id="PR00092">
    <property type="entry name" value="TYROSINASE"/>
</dbReference>
<dbReference type="InterPro" id="IPR008922">
    <property type="entry name" value="Di-copper_centre_dom_sf"/>
</dbReference>
<name>A0A0G4M2Y8_VERLO</name>
<evidence type="ECO:0000256" key="4">
    <source>
        <dbReference type="ARBA" id="ARBA00022801"/>
    </source>
</evidence>
<dbReference type="InterPro" id="IPR019826">
    <property type="entry name" value="Carboxylesterase_B_AS"/>
</dbReference>
<dbReference type="InterPro" id="IPR003689">
    <property type="entry name" value="ZIP"/>
</dbReference>
<evidence type="ECO:0000256" key="5">
    <source>
        <dbReference type="ARBA" id="ARBA00022989"/>
    </source>
</evidence>
<dbReference type="GO" id="GO:0016491">
    <property type="term" value="F:oxidoreductase activity"/>
    <property type="evidence" value="ECO:0007669"/>
    <property type="project" value="InterPro"/>
</dbReference>
<dbReference type="Pfam" id="PF02535">
    <property type="entry name" value="Zip"/>
    <property type="match status" value="1"/>
</dbReference>
<dbReference type="SUPFAM" id="SSF53474">
    <property type="entry name" value="alpha/beta-Hydrolases"/>
    <property type="match status" value="1"/>
</dbReference>
<dbReference type="GO" id="GO:0016787">
    <property type="term" value="F:hydrolase activity"/>
    <property type="evidence" value="ECO:0007669"/>
    <property type="project" value="UniProtKB-KW"/>
</dbReference>
<keyword evidence="9" id="KW-1185">Reference proteome</keyword>
<dbReference type="InterPro" id="IPR029058">
    <property type="entry name" value="AB_hydrolase_fold"/>
</dbReference>
<accession>A0A0G4M2Y8</accession>
<organism evidence="8 9">
    <name type="scientific">Verticillium longisporum</name>
    <name type="common">Verticillium dahliae var. longisporum</name>
    <dbReference type="NCBI Taxonomy" id="100787"/>
    <lineage>
        <taxon>Eukaryota</taxon>
        <taxon>Fungi</taxon>
        <taxon>Dikarya</taxon>
        <taxon>Ascomycota</taxon>
        <taxon>Pezizomycotina</taxon>
        <taxon>Sordariomycetes</taxon>
        <taxon>Hypocreomycetidae</taxon>
        <taxon>Glomerellales</taxon>
        <taxon>Plectosphaerellaceae</taxon>
        <taxon>Verticillium</taxon>
    </lineage>
</organism>
<protein>
    <recommendedName>
        <fullName evidence="7">Tyrosinase copper-binding domain-containing protein</fullName>
    </recommendedName>
</protein>
<dbReference type="Gene3D" id="1.10.1280.10">
    <property type="entry name" value="Di-copper center containing domain from catechol oxidase"/>
    <property type="match status" value="1"/>
</dbReference>
<reference evidence="8 9" key="1">
    <citation type="submission" date="2015-05" db="EMBL/GenBank/DDBJ databases">
        <authorList>
            <person name="Wang D.B."/>
            <person name="Wang M."/>
        </authorList>
    </citation>
    <scope>NUCLEOTIDE SEQUENCE [LARGE SCALE GENOMIC DNA]</scope>
    <source>
        <strain evidence="8">VL1</strain>
    </source>
</reference>
<dbReference type="PROSITE" id="PS00498">
    <property type="entry name" value="TYROSINASE_2"/>
    <property type="match status" value="1"/>
</dbReference>